<feature type="transmembrane region" description="Helical" evidence="5">
    <location>
        <begin position="15"/>
        <end position="32"/>
    </location>
</feature>
<organism evidence="7 8">
    <name type="scientific">Kineobactrum salinum</name>
    <dbReference type="NCBI Taxonomy" id="2708301"/>
    <lineage>
        <taxon>Bacteria</taxon>
        <taxon>Pseudomonadati</taxon>
        <taxon>Pseudomonadota</taxon>
        <taxon>Gammaproteobacteria</taxon>
        <taxon>Cellvibrionales</taxon>
        <taxon>Halieaceae</taxon>
        <taxon>Kineobactrum</taxon>
    </lineage>
</organism>
<evidence type="ECO:0000259" key="6">
    <source>
        <dbReference type="Pfam" id="PF07298"/>
    </source>
</evidence>
<feature type="transmembrane region" description="Helical" evidence="5">
    <location>
        <begin position="221"/>
        <end position="248"/>
    </location>
</feature>
<evidence type="ECO:0000256" key="4">
    <source>
        <dbReference type="ARBA" id="ARBA00023136"/>
    </source>
</evidence>
<keyword evidence="3 5" id="KW-1133">Transmembrane helix</keyword>
<name>A0A6C0U9Z4_9GAMM</name>
<evidence type="ECO:0000256" key="1">
    <source>
        <dbReference type="ARBA" id="ARBA00004141"/>
    </source>
</evidence>
<protein>
    <submittedName>
        <fullName evidence="7">NnrU family protein</fullName>
    </submittedName>
</protein>
<keyword evidence="8" id="KW-1185">Reference proteome</keyword>
<comment type="subcellular location">
    <subcellularLocation>
        <location evidence="1">Membrane</location>
        <topology evidence="1">Multi-pass membrane protein</topology>
    </subcellularLocation>
</comment>
<accession>A0A6C0U9Z4</accession>
<dbReference type="Pfam" id="PF07298">
    <property type="entry name" value="NnrU"/>
    <property type="match status" value="1"/>
</dbReference>
<dbReference type="GO" id="GO:0016020">
    <property type="term" value="C:membrane"/>
    <property type="evidence" value="ECO:0007669"/>
    <property type="project" value="UniProtKB-SubCell"/>
</dbReference>
<reference evidence="7 8" key="1">
    <citation type="submission" date="2020-02" db="EMBL/GenBank/DDBJ databases">
        <title>Genome sequencing for Kineobactrum sp. M2.</title>
        <authorList>
            <person name="Park S.-J."/>
        </authorList>
    </citation>
    <scope>NUCLEOTIDE SEQUENCE [LARGE SCALE GENOMIC DNA]</scope>
    <source>
        <strain evidence="7 8">M2</strain>
    </source>
</reference>
<evidence type="ECO:0000256" key="5">
    <source>
        <dbReference type="SAM" id="Phobius"/>
    </source>
</evidence>
<evidence type="ECO:0000313" key="7">
    <source>
        <dbReference type="EMBL" id="QIB66554.1"/>
    </source>
</evidence>
<feature type="transmembrane region" description="Helical" evidence="5">
    <location>
        <begin position="86"/>
        <end position="105"/>
    </location>
</feature>
<feature type="transmembrane region" description="Helical" evidence="5">
    <location>
        <begin position="126"/>
        <end position="146"/>
    </location>
</feature>
<keyword evidence="4 5" id="KW-0472">Membrane</keyword>
<proteinExistence type="predicted"/>
<feature type="transmembrane region" description="Helical" evidence="5">
    <location>
        <begin position="53"/>
        <end position="80"/>
    </location>
</feature>
<evidence type="ECO:0000313" key="8">
    <source>
        <dbReference type="Proteomes" id="UP000477680"/>
    </source>
</evidence>
<evidence type="ECO:0000256" key="2">
    <source>
        <dbReference type="ARBA" id="ARBA00022692"/>
    </source>
</evidence>
<dbReference type="Proteomes" id="UP000477680">
    <property type="component" value="Chromosome"/>
</dbReference>
<gene>
    <name evidence="7" type="ORF">G3T16_15265</name>
</gene>
<dbReference type="AlphaFoldDB" id="A0A6C0U9Z4"/>
<feature type="domain" description="NnrU" evidence="6">
    <location>
        <begin position="19"/>
        <end position="238"/>
    </location>
</feature>
<dbReference type="RefSeq" id="WP_163495988.1">
    <property type="nucleotide sequence ID" value="NZ_CP048711.1"/>
</dbReference>
<dbReference type="KEGG" id="kim:G3T16_15265"/>
<sequence>MTFTLDSNVQLLGGWWQPVLALTLFVLSHRWLARPVFRAALVQRLGERGFTALYSLLSLVLLAWLIAATLAAPVVVLWYYAPWQPWVTVVTMLPVCLLIAAAVGTPNPLSFGGAGNERFLPSAPGAAGFCRHPLLLALALWAGAHVVPNGELATLLLFLPLAAFSIYGMRLVDSSRKAALGRAHWQALAVNTSLVPGAAMVTGRWRPAWGSVPWGRLLLGLIAYAAILLIHPVVIGVSALPMGLFATFN</sequence>
<feature type="transmembrane region" description="Helical" evidence="5">
    <location>
        <begin position="184"/>
        <end position="201"/>
    </location>
</feature>
<dbReference type="EMBL" id="CP048711">
    <property type="protein sequence ID" value="QIB66554.1"/>
    <property type="molecule type" value="Genomic_DNA"/>
</dbReference>
<dbReference type="InterPro" id="IPR009915">
    <property type="entry name" value="NnrU_dom"/>
</dbReference>
<keyword evidence="2 5" id="KW-0812">Transmembrane</keyword>
<feature type="transmembrane region" description="Helical" evidence="5">
    <location>
        <begin position="152"/>
        <end position="172"/>
    </location>
</feature>
<evidence type="ECO:0000256" key="3">
    <source>
        <dbReference type="ARBA" id="ARBA00022989"/>
    </source>
</evidence>